<evidence type="ECO:0000313" key="2">
    <source>
        <dbReference type="Proteomes" id="UP000076962"/>
    </source>
</evidence>
<protein>
    <submittedName>
        <fullName evidence="1">Uncharacterized protein</fullName>
    </submittedName>
</protein>
<dbReference type="Proteomes" id="UP000076962">
    <property type="component" value="Unassembled WGS sequence"/>
</dbReference>
<name>A0A176S5Z3_9GAMM</name>
<organism evidence="1 2">
    <name type="scientific">Candidatus Thiomargarita nelsonii</name>
    <dbReference type="NCBI Taxonomy" id="1003181"/>
    <lineage>
        <taxon>Bacteria</taxon>
        <taxon>Pseudomonadati</taxon>
        <taxon>Pseudomonadota</taxon>
        <taxon>Gammaproteobacteria</taxon>
        <taxon>Thiotrichales</taxon>
        <taxon>Thiotrichaceae</taxon>
        <taxon>Thiomargarita</taxon>
    </lineage>
</organism>
<sequence>MQNLWVTTIQSFIFFNLSVVFRGDNVTPKCFSSSFCKSVTSVLGRKLAFRSNKSEQSQTISVCLSSDIGVEIKKSW</sequence>
<proteinExistence type="predicted"/>
<dbReference type="EMBL" id="LUTY01000321">
    <property type="protein sequence ID" value="OAD23521.1"/>
    <property type="molecule type" value="Genomic_DNA"/>
</dbReference>
<reference evidence="1 2" key="1">
    <citation type="submission" date="2016-05" db="EMBL/GenBank/DDBJ databases">
        <title>Single-cell genome of chain-forming Candidatus Thiomargarita nelsonii and comparison to other large sulfur-oxidizing bacteria.</title>
        <authorList>
            <person name="Winkel M."/>
            <person name="Salman V."/>
            <person name="Woyke T."/>
            <person name="Schulz-Vogt H."/>
            <person name="Richter M."/>
            <person name="Flood B."/>
            <person name="Bailey J."/>
            <person name="Amann R."/>
            <person name="Mussmann M."/>
        </authorList>
    </citation>
    <scope>NUCLEOTIDE SEQUENCE [LARGE SCALE GENOMIC DNA]</scope>
    <source>
        <strain evidence="1 2">THI036</strain>
    </source>
</reference>
<evidence type="ECO:0000313" key="1">
    <source>
        <dbReference type="EMBL" id="OAD23521.1"/>
    </source>
</evidence>
<dbReference type="AlphaFoldDB" id="A0A176S5Z3"/>
<keyword evidence="2" id="KW-1185">Reference proteome</keyword>
<accession>A0A176S5Z3</accession>
<gene>
    <name evidence="1" type="ORF">THIOM_000650</name>
</gene>
<comment type="caution">
    <text evidence="1">The sequence shown here is derived from an EMBL/GenBank/DDBJ whole genome shotgun (WGS) entry which is preliminary data.</text>
</comment>